<feature type="domain" description="USP" evidence="15">
    <location>
        <begin position="442"/>
        <end position="787"/>
    </location>
</feature>
<keyword evidence="9" id="KW-0479">Metal-binding</keyword>
<dbReference type="SUPFAM" id="SSF54001">
    <property type="entry name" value="Cysteine proteinases"/>
    <property type="match status" value="1"/>
</dbReference>
<evidence type="ECO:0000256" key="6">
    <source>
        <dbReference type="ARBA" id="ARBA00022490"/>
    </source>
</evidence>
<dbReference type="InterPro" id="IPR038765">
    <property type="entry name" value="Papain-like_cys_pep_sf"/>
</dbReference>
<evidence type="ECO:0000313" key="17">
    <source>
        <dbReference type="EMBL" id="CAD5116490.1"/>
    </source>
</evidence>
<accession>A0A7I8VPI9</accession>
<evidence type="ECO:0000256" key="14">
    <source>
        <dbReference type="SAM" id="MobiDB-lite"/>
    </source>
</evidence>
<feature type="domain" description="CAP-Gly" evidence="16">
    <location>
        <begin position="137"/>
        <end position="178"/>
    </location>
</feature>
<comment type="similarity">
    <text evidence="4">Belongs to the peptidase C19 family.</text>
</comment>
<evidence type="ECO:0000256" key="2">
    <source>
        <dbReference type="ARBA" id="ARBA00004300"/>
    </source>
</evidence>
<organism evidence="17 18">
    <name type="scientific">Dimorphilus gyrociliatus</name>
    <dbReference type="NCBI Taxonomy" id="2664684"/>
    <lineage>
        <taxon>Eukaryota</taxon>
        <taxon>Metazoa</taxon>
        <taxon>Spiralia</taxon>
        <taxon>Lophotrochozoa</taxon>
        <taxon>Annelida</taxon>
        <taxon>Polychaeta</taxon>
        <taxon>Polychaeta incertae sedis</taxon>
        <taxon>Dinophilidae</taxon>
        <taxon>Dimorphilus</taxon>
    </lineage>
</organism>
<dbReference type="EMBL" id="CAJFCJ010000006">
    <property type="protein sequence ID" value="CAD5116490.1"/>
    <property type="molecule type" value="Genomic_DNA"/>
</dbReference>
<dbReference type="InterPro" id="IPR036859">
    <property type="entry name" value="CAP-Gly_dom_sf"/>
</dbReference>
<dbReference type="SUPFAM" id="SSF74924">
    <property type="entry name" value="Cap-Gly domain"/>
    <property type="match status" value="3"/>
</dbReference>
<reference evidence="17 18" key="1">
    <citation type="submission" date="2020-08" db="EMBL/GenBank/DDBJ databases">
        <authorList>
            <person name="Hejnol A."/>
        </authorList>
    </citation>
    <scope>NUCLEOTIDE SEQUENCE [LARGE SCALE GENOMIC DNA]</scope>
</reference>
<proteinExistence type="inferred from homology"/>
<evidence type="ECO:0000256" key="5">
    <source>
        <dbReference type="ARBA" id="ARBA00012759"/>
    </source>
</evidence>
<dbReference type="PROSITE" id="PS00972">
    <property type="entry name" value="USP_1"/>
    <property type="match status" value="1"/>
</dbReference>
<dbReference type="PANTHER" id="PTHR11830">
    <property type="entry name" value="40S RIBOSOMAL PROTEIN S3A"/>
    <property type="match status" value="1"/>
</dbReference>
<dbReference type="InterPro" id="IPR000938">
    <property type="entry name" value="CAP-Gly_domain"/>
</dbReference>
<dbReference type="GO" id="GO:0005813">
    <property type="term" value="C:centrosome"/>
    <property type="evidence" value="ECO:0007669"/>
    <property type="project" value="UniProtKB-SubCell"/>
</dbReference>
<evidence type="ECO:0000256" key="12">
    <source>
        <dbReference type="ARBA" id="ARBA00022807"/>
    </source>
</evidence>
<evidence type="ECO:0000256" key="9">
    <source>
        <dbReference type="ARBA" id="ARBA00022723"/>
    </source>
</evidence>
<dbReference type="SMART" id="SM01052">
    <property type="entry name" value="CAP_GLY"/>
    <property type="match status" value="3"/>
</dbReference>
<keyword evidence="11" id="KW-0378">Hydrolase</keyword>
<protein>
    <recommendedName>
        <fullName evidence="5">ubiquitinyl hydrolase 1</fullName>
        <ecNumber evidence="5">3.4.19.12</ecNumber>
    </recommendedName>
</protein>
<keyword evidence="13" id="KW-0862">Zinc</keyword>
<evidence type="ECO:0000256" key="8">
    <source>
        <dbReference type="ARBA" id="ARBA00022670"/>
    </source>
</evidence>
<dbReference type="Proteomes" id="UP000549394">
    <property type="component" value="Unassembled WGS sequence"/>
</dbReference>
<feature type="region of interest" description="Disordered" evidence="14">
    <location>
        <begin position="289"/>
        <end position="309"/>
    </location>
</feature>
<evidence type="ECO:0000259" key="15">
    <source>
        <dbReference type="PROSITE" id="PS50235"/>
    </source>
</evidence>
<dbReference type="Gene3D" id="3.90.70.10">
    <property type="entry name" value="Cysteine proteinases"/>
    <property type="match status" value="1"/>
</dbReference>
<comment type="catalytic activity">
    <reaction evidence="1">
        <text>Thiol-dependent hydrolysis of ester, thioester, amide, peptide and isopeptide bonds formed by the C-terminal Gly of ubiquitin (a 76-residue protein attached to proteins as an intracellular targeting signal).</text>
        <dbReference type="EC" id="3.4.19.12"/>
    </reaction>
</comment>
<evidence type="ECO:0000256" key="11">
    <source>
        <dbReference type="ARBA" id="ARBA00022801"/>
    </source>
</evidence>
<gene>
    <name evidence="17" type="ORF">DGYR_LOCUS5115</name>
</gene>
<dbReference type="Pfam" id="PF01302">
    <property type="entry name" value="CAP_GLY"/>
    <property type="match status" value="3"/>
</dbReference>
<name>A0A7I8VPI9_9ANNE</name>
<dbReference type="InterPro" id="IPR018200">
    <property type="entry name" value="USP_CS"/>
</dbReference>
<dbReference type="AlphaFoldDB" id="A0A7I8VPI9"/>
<keyword evidence="7" id="KW-0597">Phosphoprotein</keyword>
<dbReference type="InterPro" id="IPR028889">
    <property type="entry name" value="USP"/>
</dbReference>
<evidence type="ECO:0000256" key="3">
    <source>
        <dbReference type="ARBA" id="ARBA00004556"/>
    </source>
</evidence>
<keyword evidence="18" id="KW-1185">Reference proteome</keyword>
<evidence type="ECO:0000256" key="10">
    <source>
        <dbReference type="ARBA" id="ARBA00022786"/>
    </source>
</evidence>
<evidence type="ECO:0000256" key="13">
    <source>
        <dbReference type="ARBA" id="ARBA00022833"/>
    </source>
</evidence>
<dbReference type="PROSITE" id="PS50245">
    <property type="entry name" value="CAP_GLY_2"/>
    <property type="match status" value="1"/>
</dbReference>
<evidence type="ECO:0000256" key="4">
    <source>
        <dbReference type="ARBA" id="ARBA00009085"/>
    </source>
</evidence>
<evidence type="ECO:0000256" key="7">
    <source>
        <dbReference type="ARBA" id="ARBA00022553"/>
    </source>
</evidence>
<comment type="caution">
    <text evidence="17">The sequence shown here is derived from an EMBL/GenBank/DDBJ whole genome shotgun (WGS) entry which is preliminary data.</text>
</comment>
<keyword evidence="6" id="KW-0963">Cytoplasm</keyword>
<dbReference type="Gene3D" id="2.30.30.190">
    <property type="entry name" value="CAP Gly-rich-like domain"/>
    <property type="match status" value="3"/>
</dbReference>
<dbReference type="EC" id="3.4.19.12" evidence="5"/>
<evidence type="ECO:0000313" key="18">
    <source>
        <dbReference type="Proteomes" id="UP000549394"/>
    </source>
</evidence>
<dbReference type="OrthoDB" id="6287070at2759"/>
<keyword evidence="8" id="KW-0645">Protease</keyword>
<keyword evidence="10" id="KW-0833">Ubl conjugation pathway</keyword>
<evidence type="ECO:0000259" key="16">
    <source>
        <dbReference type="PROSITE" id="PS50245"/>
    </source>
</evidence>
<comment type="subcellular location">
    <subcellularLocation>
        <location evidence="2">Cytoplasm</location>
        <location evidence="2">Cytoskeleton</location>
        <location evidence="2">Microtubule organizing center</location>
        <location evidence="2">Centrosome</location>
    </subcellularLocation>
    <subcellularLocation>
        <location evidence="3">Cytoplasm</location>
        <location evidence="3">Perinuclear region</location>
    </subcellularLocation>
</comment>
<dbReference type="GO" id="GO:0004843">
    <property type="term" value="F:cysteine-type deubiquitinase activity"/>
    <property type="evidence" value="ECO:0007669"/>
    <property type="project" value="UniProtKB-EC"/>
</dbReference>
<dbReference type="PROSITE" id="PS50235">
    <property type="entry name" value="USP_3"/>
    <property type="match status" value="1"/>
</dbReference>
<dbReference type="GO" id="GO:0006508">
    <property type="term" value="P:proteolysis"/>
    <property type="evidence" value="ECO:0007669"/>
    <property type="project" value="UniProtKB-KW"/>
</dbReference>
<dbReference type="GO" id="GO:0048471">
    <property type="term" value="C:perinuclear region of cytoplasm"/>
    <property type="evidence" value="ECO:0007669"/>
    <property type="project" value="UniProtKB-SubCell"/>
</dbReference>
<evidence type="ECO:0000256" key="1">
    <source>
        <dbReference type="ARBA" id="ARBA00000707"/>
    </source>
</evidence>
<sequence>MKKHSARRTSYFVLTSTLDKSKGDFEVLNDEKLNIELRFLEEGEIFVLNNDQTDSIVVTRLEDINSPIYFSIVSNCLQLVTDSQCQILLPCSREGRRKLTHNIKNLQDIMKLCEGDIVTITTKYSFKKLIGKIRYRGNLKNKLGVWFGVELSLDFYGEGDTNGVGYFTCTEQLGLFVTADQISIEAKVPEFKEALNIGTRVMWPSDTGNEYGTVKWFGKLKKEPSKAWMVGVEFDRPVGSGTGAYKNEKLFTAKENHASFVPLIGLAPCSEEPVNYPTSESQLNIDKSISNKNESEKKPNNPKPDLYNNPNYDPLVEKFPKFDVGSRVKIKLKTKPIFGVIRWKGKLTSSSKKAVGIEVEDTFPGCSSGEFLGKKIFTCPPNKAFFYNEGGLFEDRRTFDNESLEWCQKYPFGKLDSPLVTDEYVPTIPLEEIDRTVVGKYRGIQGYCNSCYLDSALFSLFVFSDVFKPILCEQTSNPIQLQLKAIIATVRKYGWVRADYVYQLREELNNMSNGKLPGLLKEEQDPEEFINFLFSYVKIEPLLVINTMEKMNIFNITETENANDPPQLSELLGITFLKNDISLKTPPKGLLVQMPRSGLEKSKKYVIPDLKINITPLLINYEHKCAICDSAAKVKCKDCLKSILFADNLYDRITYCDECNKKVHSHRERTDHKSNCLDKNVEGSLSSPIYMNLKSVICISTSHYVSFVRCGKNVDDPWLFQDSMADRVSCLRDRFGFNIPWVKKFQDVGKWLNKPGKEIEESINDNLLPKHVLRILSDAYICLYELN</sequence>
<keyword evidence="12" id="KW-0788">Thiol protease</keyword>
<dbReference type="GO" id="GO:0046872">
    <property type="term" value="F:metal ion binding"/>
    <property type="evidence" value="ECO:0007669"/>
    <property type="project" value="UniProtKB-KW"/>
</dbReference>